<dbReference type="SUPFAM" id="SSF46785">
    <property type="entry name" value="Winged helix' DNA-binding domain"/>
    <property type="match status" value="1"/>
</dbReference>
<comment type="caution">
    <text evidence="2">The sequence shown here is derived from an EMBL/GenBank/DDBJ whole genome shotgun (WGS) entry which is preliminary data.</text>
</comment>
<name>A0ABS7NLG8_9RHOB</name>
<sequence>METPDPFDIWLPLARAHKSILATVEAALKQAGLPGLDWYDMLWELERAGNEGLRPYELQQKLLLPQYGVSRLADRLAKAGYLIRQECSGDGRGQILLLTAAGAETRAQMWTVYSEAMQQAVTPHFSPGEARRLAELLAKFLRPSPADKI</sequence>
<reference evidence="2 3" key="1">
    <citation type="submission" date="2021-06" db="EMBL/GenBank/DDBJ databases">
        <title>50 bacteria genomes isolated from Dapeng, Shenzhen, China.</title>
        <authorList>
            <person name="Zheng W."/>
            <person name="Yu S."/>
            <person name="Huang Y."/>
        </authorList>
    </citation>
    <scope>NUCLEOTIDE SEQUENCE [LARGE SCALE GENOMIC DNA]</scope>
    <source>
        <strain evidence="2 3">DP1N14-2</strain>
    </source>
</reference>
<evidence type="ECO:0000313" key="3">
    <source>
        <dbReference type="Proteomes" id="UP000766629"/>
    </source>
</evidence>
<organism evidence="2 3">
    <name type="scientific">Leisingera daeponensis</name>
    <dbReference type="NCBI Taxonomy" id="405746"/>
    <lineage>
        <taxon>Bacteria</taxon>
        <taxon>Pseudomonadati</taxon>
        <taxon>Pseudomonadota</taxon>
        <taxon>Alphaproteobacteria</taxon>
        <taxon>Rhodobacterales</taxon>
        <taxon>Roseobacteraceae</taxon>
        <taxon>Leisingera</taxon>
    </lineage>
</organism>
<dbReference type="Gene3D" id="1.10.10.10">
    <property type="entry name" value="Winged helix-like DNA-binding domain superfamily/Winged helix DNA-binding domain"/>
    <property type="match status" value="1"/>
</dbReference>
<dbReference type="RefSeq" id="WP_222509666.1">
    <property type="nucleotide sequence ID" value="NZ_JAHVJA010000012.1"/>
</dbReference>
<dbReference type="PANTHER" id="PTHR33164:SF104">
    <property type="entry name" value="TRANSCRIPTIONAL REGULATORY PROTEIN"/>
    <property type="match status" value="1"/>
</dbReference>
<dbReference type="PANTHER" id="PTHR33164">
    <property type="entry name" value="TRANSCRIPTIONAL REGULATOR, MARR FAMILY"/>
    <property type="match status" value="1"/>
</dbReference>
<dbReference type="Pfam" id="PF12802">
    <property type="entry name" value="MarR_2"/>
    <property type="match status" value="1"/>
</dbReference>
<gene>
    <name evidence="2" type="ORF">KUV26_19750</name>
</gene>
<dbReference type="PROSITE" id="PS50995">
    <property type="entry name" value="HTH_MARR_2"/>
    <property type="match status" value="1"/>
</dbReference>
<keyword evidence="3" id="KW-1185">Reference proteome</keyword>
<proteinExistence type="predicted"/>
<dbReference type="InterPro" id="IPR036388">
    <property type="entry name" value="WH-like_DNA-bd_sf"/>
</dbReference>
<dbReference type="PRINTS" id="PR00598">
    <property type="entry name" value="HTHMARR"/>
</dbReference>
<dbReference type="InterPro" id="IPR036390">
    <property type="entry name" value="WH_DNA-bd_sf"/>
</dbReference>
<dbReference type="EMBL" id="JAHVJA010000012">
    <property type="protein sequence ID" value="MBY6141682.1"/>
    <property type="molecule type" value="Genomic_DNA"/>
</dbReference>
<dbReference type="Proteomes" id="UP000766629">
    <property type="component" value="Unassembled WGS sequence"/>
</dbReference>
<feature type="domain" description="HTH marR-type" evidence="1">
    <location>
        <begin position="1"/>
        <end position="142"/>
    </location>
</feature>
<dbReference type="InterPro" id="IPR039422">
    <property type="entry name" value="MarR/SlyA-like"/>
</dbReference>
<evidence type="ECO:0000259" key="1">
    <source>
        <dbReference type="PROSITE" id="PS50995"/>
    </source>
</evidence>
<accession>A0ABS7NLG8</accession>
<evidence type="ECO:0000313" key="2">
    <source>
        <dbReference type="EMBL" id="MBY6141682.1"/>
    </source>
</evidence>
<protein>
    <submittedName>
        <fullName evidence="2">MarR family transcriptional regulator</fullName>
    </submittedName>
</protein>
<dbReference type="InterPro" id="IPR000835">
    <property type="entry name" value="HTH_MarR-typ"/>
</dbReference>